<feature type="region of interest" description="Disordered" evidence="1">
    <location>
        <begin position="16"/>
        <end position="37"/>
    </location>
</feature>
<keyword evidence="3" id="KW-1185">Reference proteome</keyword>
<name>A0A4R2PYE7_9PSEU</name>
<feature type="compositionally biased region" description="Basic and acidic residues" evidence="1">
    <location>
        <begin position="16"/>
        <end position="28"/>
    </location>
</feature>
<comment type="caution">
    <text evidence="2">The sequence shown here is derived from an EMBL/GenBank/DDBJ whole genome shotgun (WGS) entry which is preliminary data.</text>
</comment>
<dbReference type="EMBL" id="SLXQ01000027">
    <property type="protein sequence ID" value="TCP41107.1"/>
    <property type="molecule type" value="Genomic_DNA"/>
</dbReference>
<protein>
    <submittedName>
        <fullName evidence="2">Uncharacterized protein</fullName>
    </submittedName>
</protein>
<reference evidence="2 3" key="1">
    <citation type="submission" date="2019-03" db="EMBL/GenBank/DDBJ databases">
        <title>Genomic Encyclopedia of Type Strains, Phase IV (KMG-IV): sequencing the most valuable type-strain genomes for metagenomic binning, comparative biology and taxonomic classification.</title>
        <authorList>
            <person name="Goeker M."/>
        </authorList>
    </citation>
    <scope>NUCLEOTIDE SEQUENCE [LARGE SCALE GENOMIC DNA]</scope>
    <source>
        <strain evidence="2 3">DSM 45765</strain>
    </source>
</reference>
<evidence type="ECO:0000313" key="2">
    <source>
        <dbReference type="EMBL" id="TCP41107.1"/>
    </source>
</evidence>
<evidence type="ECO:0000256" key="1">
    <source>
        <dbReference type="SAM" id="MobiDB-lite"/>
    </source>
</evidence>
<accession>A0A4R2PYE7</accession>
<gene>
    <name evidence="2" type="ORF">EV191_1275</name>
</gene>
<evidence type="ECO:0000313" key="3">
    <source>
        <dbReference type="Proteomes" id="UP000294911"/>
    </source>
</evidence>
<sequence>MAELRRAGRFRAVDRLPLDREAPERDPPDLLAVDFPDPDLPDPDLLVLDRDAPEPARVLVLPEVTVRLAMLPR</sequence>
<dbReference type="AlphaFoldDB" id="A0A4R2PYE7"/>
<proteinExistence type="predicted"/>
<organism evidence="2 3">
    <name type="scientific">Tamaricihabitans halophyticus</name>
    <dbReference type="NCBI Taxonomy" id="1262583"/>
    <lineage>
        <taxon>Bacteria</taxon>
        <taxon>Bacillati</taxon>
        <taxon>Actinomycetota</taxon>
        <taxon>Actinomycetes</taxon>
        <taxon>Pseudonocardiales</taxon>
        <taxon>Pseudonocardiaceae</taxon>
        <taxon>Tamaricihabitans</taxon>
    </lineage>
</organism>
<dbReference type="Proteomes" id="UP000294911">
    <property type="component" value="Unassembled WGS sequence"/>
</dbReference>